<evidence type="ECO:0000313" key="3">
    <source>
        <dbReference type="EMBL" id="KAK3942054.1"/>
    </source>
</evidence>
<evidence type="ECO:0000313" key="4">
    <source>
        <dbReference type="Proteomes" id="UP001303473"/>
    </source>
</evidence>
<dbReference type="Proteomes" id="UP001303473">
    <property type="component" value="Unassembled WGS sequence"/>
</dbReference>
<sequence>MPKTLEKTRKQIQKKHGGTMGALHSKSRDSRRLHLAQVRDDRLEKIAGARKKNAQPLLGRVRFFQEFVQENGLKALDLETVQSKIHEFVHQYDEEYESKKATRRPGRPASTREDQLKVKIFALEKEYKDHGFFMPDLSTEANVQLLDRWDGRTWAYLTNLTWVTISSAGAVKGSSFPPQGH</sequence>
<dbReference type="GO" id="GO:0005634">
    <property type="term" value="C:nucleus"/>
    <property type="evidence" value="ECO:0007669"/>
    <property type="project" value="TreeGrafter"/>
</dbReference>
<dbReference type="PANTHER" id="PTHR13349">
    <property type="entry name" value="TRANSLATION MACHINERY-ASSOCIATED PROTEIN 16"/>
    <property type="match status" value="1"/>
</dbReference>
<name>A0AAN6NA93_9PEZI</name>
<dbReference type="AlphaFoldDB" id="A0AAN6NA93"/>
<protein>
    <submittedName>
        <fullName evidence="3">Translation machinery-associated protein 16</fullName>
    </submittedName>
</protein>
<comment type="caution">
    <text evidence="3">The sequence shown here is derived from an EMBL/GenBank/DDBJ whole genome shotgun (WGS) entry which is preliminary data.</text>
</comment>
<reference evidence="4" key="1">
    <citation type="journal article" date="2023" name="Mol. Phylogenet. Evol.">
        <title>Genome-scale phylogeny and comparative genomics of the fungal order Sordariales.</title>
        <authorList>
            <person name="Hensen N."/>
            <person name="Bonometti L."/>
            <person name="Westerberg I."/>
            <person name="Brannstrom I.O."/>
            <person name="Guillou S."/>
            <person name="Cros-Aarteil S."/>
            <person name="Calhoun S."/>
            <person name="Haridas S."/>
            <person name="Kuo A."/>
            <person name="Mondo S."/>
            <person name="Pangilinan J."/>
            <person name="Riley R."/>
            <person name="LaButti K."/>
            <person name="Andreopoulos B."/>
            <person name="Lipzen A."/>
            <person name="Chen C."/>
            <person name="Yan M."/>
            <person name="Daum C."/>
            <person name="Ng V."/>
            <person name="Clum A."/>
            <person name="Steindorff A."/>
            <person name="Ohm R.A."/>
            <person name="Martin F."/>
            <person name="Silar P."/>
            <person name="Natvig D.O."/>
            <person name="Lalanne C."/>
            <person name="Gautier V."/>
            <person name="Ament-Velasquez S.L."/>
            <person name="Kruys A."/>
            <person name="Hutchinson M.I."/>
            <person name="Powell A.J."/>
            <person name="Barry K."/>
            <person name="Miller A.N."/>
            <person name="Grigoriev I.V."/>
            <person name="Debuchy R."/>
            <person name="Gladieux P."/>
            <person name="Hiltunen Thoren M."/>
            <person name="Johannesson H."/>
        </authorList>
    </citation>
    <scope>NUCLEOTIDE SEQUENCE [LARGE SCALE GENOMIC DNA]</scope>
    <source>
        <strain evidence="4">CBS 340.73</strain>
    </source>
</reference>
<evidence type="ECO:0000256" key="1">
    <source>
        <dbReference type="ARBA" id="ARBA00034127"/>
    </source>
</evidence>
<keyword evidence="4" id="KW-1185">Reference proteome</keyword>
<comment type="similarity">
    <text evidence="1">Belongs to the TMA16 family.</text>
</comment>
<organism evidence="3 4">
    <name type="scientific">Diplogelasinospora grovesii</name>
    <dbReference type="NCBI Taxonomy" id="303347"/>
    <lineage>
        <taxon>Eukaryota</taxon>
        <taxon>Fungi</taxon>
        <taxon>Dikarya</taxon>
        <taxon>Ascomycota</taxon>
        <taxon>Pezizomycotina</taxon>
        <taxon>Sordariomycetes</taxon>
        <taxon>Sordariomycetidae</taxon>
        <taxon>Sordariales</taxon>
        <taxon>Diplogelasinosporaceae</taxon>
        <taxon>Diplogelasinospora</taxon>
    </lineage>
</organism>
<proteinExistence type="inferred from homology"/>
<dbReference type="InterPro" id="IPR021346">
    <property type="entry name" value="Tma16"/>
</dbReference>
<feature type="region of interest" description="Disordered" evidence="2">
    <location>
        <begin position="1"/>
        <end position="30"/>
    </location>
</feature>
<gene>
    <name evidence="3" type="ORF">QBC46DRAFT_352715</name>
</gene>
<dbReference type="EMBL" id="MU853777">
    <property type="protein sequence ID" value="KAK3942054.1"/>
    <property type="molecule type" value="Genomic_DNA"/>
</dbReference>
<dbReference type="Pfam" id="PF11176">
    <property type="entry name" value="Tma16"/>
    <property type="match status" value="1"/>
</dbReference>
<dbReference type="InterPro" id="IPR038356">
    <property type="entry name" value="Tma16_sf"/>
</dbReference>
<dbReference type="PANTHER" id="PTHR13349:SF2">
    <property type="entry name" value="TRANSLATION MACHINERY-ASSOCIATED PROTEIN 16"/>
    <property type="match status" value="1"/>
</dbReference>
<accession>A0AAN6NA93</accession>
<dbReference type="Gene3D" id="1.20.1440.170">
    <property type="entry name" value="Translation machinery-associated protein 16-like"/>
    <property type="match status" value="1"/>
</dbReference>
<evidence type="ECO:0000256" key="2">
    <source>
        <dbReference type="SAM" id="MobiDB-lite"/>
    </source>
</evidence>